<sequence>MKTIRSALLALTIASGLVASSLLFAKPPVMPAATPTVAVGPQYDTTHVYVAPEDFDRFTDSFVATFGGSKSKQGLFPVTPTPSQTMSQLVFSPAGTISVFSVKGAHPVALRRGTHGYLVIDMDTAMKVAREHGAEVIVDTPIRLAAMRSSRGRAA</sequence>
<proteinExistence type="predicted"/>
<gene>
    <name evidence="2" type="ORF">BN2476_930024</name>
</gene>
<dbReference type="AlphaFoldDB" id="A0A1N7STC7"/>
<feature type="chain" id="PRO_5012253037" evidence="1">
    <location>
        <begin position="26"/>
        <end position="155"/>
    </location>
</feature>
<comment type="caution">
    <text evidence="2">The sequence shown here is derived from an EMBL/GenBank/DDBJ whole genome shotgun (WGS) entry which is preliminary data.</text>
</comment>
<evidence type="ECO:0000313" key="3">
    <source>
        <dbReference type="Proteomes" id="UP000195569"/>
    </source>
</evidence>
<evidence type="ECO:0000256" key="1">
    <source>
        <dbReference type="SAM" id="SignalP"/>
    </source>
</evidence>
<dbReference type="EMBL" id="CYGY02000093">
    <property type="protein sequence ID" value="SIT50726.1"/>
    <property type="molecule type" value="Genomic_DNA"/>
</dbReference>
<feature type="signal peptide" evidence="1">
    <location>
        <begin position="1"/>
        <end position="25"/>
    </location>
</feature>
<dbReference type="Proteomes" id="UP000195569">
    <property type="component" value="Unassembled WGS sequence"/>
</dbReference>
<protein>
    <submittedName>
        <fullName evidence="2">Uncharacterized protein</fullName>
    </submittedName>
</protein>
<keyword evidence="1" id="KW-0732">Signal</keyword>
<name>A0A1N7STC7_9BURK</name>
<evidence type="ECO:0000313" key="2">
    <source>
        <dbReference type="EMBL" id="SIT50726.1"/>
    </source>
</evidence>
<accession>A0A1N7STC7</accession>
<reference evidence="2" key="1">
    <citation type="submission" date="2016-12" db="EMBL/GenBank/DDBJ databases">
        <authorList>
            <person name="Moulin L."/>
        </authorList>
    </citation>
    <scope>NUCLEOTIDE SEQUENCE [LARGE SCALE GENOMIC DNA]</scope>
    <source>
        <strain evidence="2">STM 7183</strain>
    </source>
</reference>
<organism evidence="2 3">
    <name type="scientific">Paraburkholderia piptadeniae</name>
    <dbReference type="NCBI Taxonomy" id="1701573"/>
    <lineage>
        <taxon>Bacteria</taxon>
        <taxon>Pseudomonadati</taxon>
        <taxon>Pseudomonadota</taxon>
        <taxon>Betaproteobacteria</taxon>
        <taxon>Burkholderiales</taxon>
        <taxon>Burkholderiaceae</taxon>
        <taxon>Paraburkholderia</taxon>
    </lineage>
</organism>
<keyword evidence="3" id="KW-1185">Reference proteome</keyword>